<reference evidence="3" key="2">
    <citation type="submission" date="2020-11" db="EMBL/GenBank/DDBJ databases">
        <authorList>
            <consortium name="DOE Joint Genome Institute"/>
            <person name="Kuo A."/>
            <person name="Miyauchi S."/>
            <person name="Kiss E."/>
            <person name="Drula E."/>
            <person name="Kohler A."/>
            <person name="Sanchez-Garcia M."/>
            <person name="Andreopoulos B."/>
            <person name="Barry K.W."/>
            <person name="Bonito G."/>
            <person name="Buee M."/>
            <person name="Carver A."/>
            <person name="Chen C."/>
            <person name="Cichocki N."/>
            <person name="Clum A."/>
            <person name="Culley D."/>
            <person name="Crous P.W."/>
            <person name="Fauchery L."/>
            <person name="Girlanda M."/>
            <person name="Hayes R."/>
            <person name="Keri Z."/>
            <person name="Labutti K."/>
            <person name="Lipzen A."/>
            <person name="Lombard V."/>
            <person name="Magnuson J."/>
            <person name="Maillard F."/>
            <person name="Morin E."/>
            <person name="Murat C."/>
            <person name="Nolan M."/>
            <person name="Ohm R."/>
            <person name="Pangilinan J."/>
            <person name="Pereira M."/>
            <person name="Perotto S."/>
            <person name="Peter M."/>
            <person name="Riley R."/>
            <person name="Sitrit Y."/>
            <person name="Stielow B."/>
            <person name="Szollosi G."/>
            <person name="Zifcakova L."/>
            <person name="Stursova M."/>
            <person name="Spatafora J.W."/>
            <person name="Tedersoo L."/>
            <person name="Vaario L.-M."/>
            <person name="Yamada A."/>
            <person name="Yan M."/>
            <person name="Wang P."/>
            <person name="Xu J."/>
            <person name="Bruns T."/>
            <person name="Baldrian P."/>
            <person name="Vilgalys R."/>
            <person name="Henrissat B."/>
            <person name="Grigoriev I.V."/>
            <person name="Hibbett D."/>
            <person name="Nagy L.G."/>
            <person name="Martin F.M."/>
        </authorList>
    </citation>
    <scope>NUCLEOTIDE SEQUENCE</scope>
    <source>
        <strain evidence="3">UH-Tt-Lm1</strain>
    </source>
</reference>
<evidence type="ECO:0000259" key="2">
    <source>
        <dbReference type="PROSITE" id="PS51299"/>
    </source>
</evidence>
<dbReference type="GO" id="GO:0030907">
    <property type="term" value="C:MBF transcription complex"/>
    <property type="evidence" value="ECO:0007669"/>
    <property type="project" value="TreeGrafter"/>
</dbReference>
<accession>A0A9P6LB38</accession>
<dbReference type="PANTHER" id="PTHR43828">
    <property type="entry name" value="ASPARAGINASE"/>
    <property type="match status" value="1"/>
</dbReference>
<feature type="domain" description="HTH APSES-type" evidence="2">
    <location>
        <begin position="50"/>
        <end position="162"/>
    </location>
</feature>
<proteinExistence type="predicted"/>
<organism evidence="3 4">
    <name type="scientific">Thelephora terrestris</name>
    <dbReference type="NCBI Taxonomy" id="56493"/>
    <lineage>
        <taxon>Eukaryota</taxon>
        <taxon>Fungi</taxon>
        <taxon>Dikarya</taxon>
        <taxon>Basidiomycota</taxon>
        <taxon>Agaricomycotina</taxon>
        <taxon>Agaricomycetes</taxon>
        <taxon>Thelephorales</taxon>
        <taxon>Thelephoraceae</taxon>
        <taxon>Thelephora</taxon>
    </lineage>
</organism>
<evidence type="ECO:0000313" key="4">
    <source>
        <dbReference type="Proteomes" id="UP000736335"/>
    </source>
</evidence>
<dbReference type="InterPro" id="IPR036887">
    <property type="entry name" value="HTH_APSES_sf"/>
</dbReference>
<dbReference type="EMBL" id="WIUZ02000002">
    <property type="protein sequence ID" value="KAF9790327.1"/>
    <property type="molecule type" value="Genomic_DNA"/>
</dbReference>
<dbReference type="InterPro" id="IPR003163">
    <property type="entry name" value="Tscrpt_reg_HTH_APSES-type"/>
</dbReference>
<dbReference type="GO" id="GO:0000981">
    <property type="term" value="F:DNA-binding transcription factor activity, RNA polymerase II-specific"/>
    <property type="evidence" value="ECO:0007669"/>
    <property type="project" value="UniProtKB-ARBA"/>
</dbReference>
<dbReference type="GO" id="GO:0003677">
    <property type="term" value="F:DNA binding"/>
    <property type="evidence" value="ECO:0007669"/>
    <property type="project" value="UniProtKB-KW"/>
</dbReference>
<dbReference type="InterPro" id="IPR051642">
    <property type="entry name" value="SWI6-like"/>
</dbReference>
<sequence length="299" mass="33911">MPLFIYTAASHCPTLPPSSHRCTMTPSSPTRPRRPFPPDLRTDIIVTKGRYITSNDPRGYIPVYEYSLQGQWIMMDMDDGYILWTGIWKALGHSKADIVKFLESEPEVAPLIRRIRGGYLKIQGTWMPFEIAERLSRRVAWDIRYDLVPLFGPSFPDSCLAPNAPGFGEIIPIESRRRRSVIPHYMVSNSNHMAFMSSFDLAIRPSFNEHSPVSSQNIQPAVHGMMYQENQNTRQQGYEYTHQTTRRGSLPEILPPLRSSSANSMVTLPSISAFDDHPSMRDSPMAVLKRLKNDSTGPA</sequence>
<keyword evidence="4" id="KW-1185">Reference proteome</keyword>
<reference evidence="3" key="1">
    <citation type="journal article" date="2020" name="Nat. Commun.">
        <title>Large-scale genome sequencing of mycorrhizal fungi provides insights into the early evolution of symbiotic traits.</title>
        <authorList>
            <person name="Miyauchi S."/>
            <person name="Kiss E."/>
            <person name="Kuo A."/>
            <person name="Drula E."/>
            <person name="Kohler A."/>
            <person name="Sanchez-Garcia M."/>
            <person name="Morin E."/>
            <person name="Andreopoulos B."/>
            <person name="Barry K.W."/>
            <person name="Bonito G."/>
            <person name="Buee M."/>
            <person name="Carver A."/>
            <person name="Chen C."/>
            <person name="Cichocki N."/>
            <person name="Clum A."/>
            <person name="Culley D."/>
            <person name="Crous P.W."/>
            <person name="Fauchery L."/>
            <person name="Girlanda M."/>
            <person name="Hayes R.D."/>
            <person name="Keri Z."/>
            <person name="LaButti K."/>
            <person name="Lipzen A."/>
            <person name="Lombard V."/>
            <person name="Magnuson J."/>
            <person name="Maillard F."/>
            <person name="Murat C."/>
            <person name="Nolan M."/>
            <person name="Ohm R.A."/>
            <person name="Pangilinan J."/>
            <person name="Pereira M.F."/>
            <person name="Perotto S."/>
            <person name="Peter M."/>
            <person name="Pfister S."/>
            <person name="Riley R."/>
            <person name="Sitrit Y."/>
            <person name="Stielow J.B."/>
            <person name="Szollosi G."/>
            <person name="Zifcakova L."/>
            <person name="Stursova M."/>
            <person name="Spatafora J.W."/>
            <person name="Tedersoo L."/>
            <person name="Vaario L.M."/>
            <person name="Yamada A."/>
            <person name="Yan M."/>
            <person name="Wang P."/>
            <person name="Xu J."/>
            <person name="Bruns T."/>
            <person name="Baldrian P."/>
            <person name="Vilgalys R."/>
            <person name="Dunand C."/>
            <person name="Henrissat B."/>
            <person name="Grigoriev I.V."/>
            <person name="Hibbett D."/>
            <person name="Nagy L.G."/>
            <person name="Martin F.M."/>
        </authorList>
    </citation>
    <scope>NUCLEOTIDE SEQUENCE</scope>
    <source>
        <strain evidence="3">UH-Tt-Lm1</strain>
    </source>
</reference>
<dbReference type="Proteomes" id="UP000736335">
    <property type="component" value="Unassembled WGS sequence"/>
</dbReference>
<dbReference type="OrthoDB" id="5562739at2759"/>
<dbReference type="GO" id="GO:0033309">
    <property type="term" value="C:SBF transcription complex"/>
    <property type="evidence" value="ECO:0007669"/>
    <property type="project" value="TreeGrafter"/>
</dbReference>
<dbReference type="PROSITE" id="PS51299">
    <property type="entry name" value="HTH_APSES"/>
    <property type="match status" value="1"/>
</dbReference>
<evidence type="ECO:0000313" key="3">
    <source>
        <dbReference type="EMBL" id="KAF9790327.1"/>
    </source>
</evidence>
<name>A0A9P6LB38_9AGAM</name>
<keyword evidence="3" id="KW-0238">DNA-binding</keyword>
<dbReference type="SUPFAM" id="SSF54616">
    <property type="entry name" value="DNA-binding domain of Mlu1-box binding protein MBP1"/>
    <property type="match status" value="1"/>
</dbReference>
<dbReference type="Gene3D" id="3.10.260.10">
    <property type="entry name" value="Transcription regulator HTH, APSES-type DNA-binding domain"/>
    <property type="match status" value="1"/>
</dbReference>
<dbReference type="AlphaFoldDB" id="A0A9P6LB38"/>
<dbReference type="PANTHER" id="PTHR43828:SF5">
    <property type="entry name" value="TRANSCRIPTIONAL REPRESSOR XBP1"/>
    <property type="match status" value="1"/>
</dbReference>
<comment type="caution">
    <text evidence="3">The sequence shown here is derived from an EMBL/GenBank/DDBJ whole genome shotgun (WGS) entry which is preliminary data.</text>
</comment>
<protein>
    <submittedName>
        <fullName evidence="3">Transcription regulator HTH, apses-type DNA-binding domain-containing protein</fullName>
    </submittedName>
</protein>
<feature type="region of interest" description="Disordered" evidence="1">
    <location>
        <begin position="16"/>
        <end position="38"/>
    </location>
</feature>
<gene>
    <name evidence="3" type="ORF">BJ322DRAFT_1035606</name>
</gene>
<evidence type="ECO:0000256" key="1">
    <source>
        <dbReference type="SAM" id="MobiDB-lite"/>
    </source>
</evidence>